<organism evidence="1 2">
    <name type="scientific">Oceanobacillus halophilus</name>
    <dbReference type="NCBI Taxonomy" id="930130"/>
    <lineage>
        <taxon>Bacteria</taxon>
        <taxon>Bacillati</taxon>
        <taxon>Bacillota</taxon>
        <taxon>Bacilli</taxon>
        <taxon>Bacillales</taxon>
        <taxon>Bacillaceae</taxon>
        <taxon>Oceanobacillus</taxon>
    </lineage>
</organism>
<protein>
    <submittedName>
        <fullName evidence="1">DUF2922 domain-containing protein</fullName>
    </submittedName>
</protein>
<keyword evidence="2" id="KW-1185">Reference proteome</keyword>
<proteinExistence type="predicted"/>
<comment type="caution">
    <text evidence="1">The sequence shown here is derived from an EMBL/GenBank/DDBJ whole genome shotgun (WGS) entry which is preliminary data.</text>
</comment>
<dbReference type="InterPro" id="IPR021321">
    <property type="entry name" value="DUF2922"/>
</dbReference>
<name>A0A494ZV42_9BACI</name>
<gene>
    <name evidence="1" type="ORF">D8M06_16340</name>
</gene>
<dbReference type="EMBL" id="RBZP01000019">
    <property type="protein sequence ID" value="RKQ30259.1"/>
    <property type="molecule type" value="Genomic_DNA"/>
</dbReference>
<reference evidence="1 2" key="1">
    <citation type="journal article" date="2016" name="Int. J. Syst. Evol. Microbiol.">
        <title>Oceanobacillus halophilus sp. nov., a novel moderately halophilic bacterium from a hypersaline lake.</title>
        <authorList>
            <person name="Amoozegar M.A."/>
            <person name="Bagheri M."/>
            <person name="Makhdoumi A."/>
            <person name="Nikou M.M."/>
            <person name="Fazeli S.A.S."/>
            <person name="Schumann P."/>
            <person name="Sproer C."/>
            <person name="Sanchez-Porro C."/>
            <person name="Ventosa A."/>
        </authorList>
    </citation>
    <scope>NUCLEOTIDE SEQUENCE [LARGE SCALE GENOMIC DNA]</scope>
    <source>
        <strain evidence="1 2">DSM 23996</strain>
    </source>
</reference>
<sequence length="72" mass="7850">MKKLELKFKNEDGKTVTYSIENPIEPVEASTVSAAMDEIISQNAFTSNGGDLTAKYSARVVENIVEDIDLGL</sequence>
<dbReference type="Proteomes" id="UP000269301">
    <property type="component" value="Unassembled WGS sequence"/>
</dbReference>
<evidence type="ECO:0000313" key="2">
    <source>
        <dbReference type="Proteomes" id="UP000269301"/>
    </source>
</evidence>
<dbReference type="Pfam" id="PF11148">
    <property type="entry name" value="DUF2922"/>
    <property type="match status" value="1"/>
</dbReference>
<dbReference type="RefSeq" id="WP_121205658.1">
    <property type="nucleotide sequence ID" value="NZ_RBZP01000019.1"/>
</dbReference>
<accession>A0A494ZV42</accession>
<evidence type="ECO:0000313" key="1">
    <source>
        <dbReference type="EMBL" id="RKQ30259.1"/>
    </source>
</evidence>
<dbReference type="OrthoDB" id="2454247at2"/>
<dbReference type="AlphaFoldDB" id="A0A494ZV42"/>